<comment type="similarity">
    <text evidence="1">Belongs to the prefoldin subunit beta family.</text>
</comment>
<keyword evidence="2" id="KW-0143">Chaperone</keyword>
<dbReference type="GO" id="GO:0051131">
    <property type="term" value="P:chaperone-mediated protein complex assembly"/>
    <property type="evidence" value="ECO:0007669"/>
    <property type="project" value="TreeGrafter"/>
</dbReference>
<reference evidence="4" key="1">
    <citation type="submission" date="2020-11" db="EMBL/GenBank/DDBJ databases">
        <authorList>
            <consortium name="DOE Joint Genome Institute"/>
            <person name="Ahrendt S."/>
            <person name="Riley R."/>
            <person name="Andreopoulos W."/>
            <person name="Labutti K."/>
            <person name="Pangilinan J."/>
            <person name="Ruiz-Duenas F.J."/>
            <person name="Barrasa J.M."/>
            <person name="Sanchez-Garcia M."/>
            <person name="Camarero S."/>
            <person name="Miyauchi S."/>
            <person name="Serrano A."/>
            <person name="Linde D."/>
            <person name="Babiker R."/>
            <person name="Drula E."/>
            <person name="Ayuso-Fernandez I."/>
            <person name="Pacheco R."/>
            <person name="Padilla G."/>
            <person name="Ferreira P."/>
            <person name="Barriuso J."/>
            <person name="Kellner H."/>
            <person name="Castanera R."/>
            <person name="Alfaro M."/>
            <person name="Ramirez L."/>
            <person name="Pisabarro A.G."/>
            <person name="Kuo A."/>
            <person name="Tritt A."/>
            <person name="Lipzen A."/>
            <person name="He G."/>
            <person name="Yan M."/>
            <person name="Ng V."/>
            <person name="Cullen D."/>
            <person name="Martin F."/>
            <person name="Rosso M.-N."/>
            <person name="Henrissat B."/>
            <person name="Hibbett D."/>
            <person name="Martinez A.T."/>
            <person name="Grigoriev I.V."/>
        </authorList>
    </citation>
    <scope>NUCLEOTIDE SEQUENCE</scope>
    <source>
        <strain evidence="4">CBS 506.95</strain>
    </source>
</reference>
<evidence type="ECO:0000313" key="5">
    <source>
        <dbReference type="Proteomes" id="UP000807306"/>
    </source>
</evidence>
<evidence type="ECO:0000256" key="1">
    <source>
        <dbReference type="ARBA" id="ARBA00008045"/>
    </source>
</evidence>
<sequence length="125" mass="14147">MSLESQLQDASQDFQKLQMTLSKAVDARQQLEAQLSENQLVKKEFAQLTPTNTIYKLMGPVLVEQDQAEAKSNVDTRLDFIQSEIKRVEAQIKEVESKQEAKRSEIIQIQTALQQQQQKVSGPSA</sequence>
<dbReference type="Gene3D" id="1.10.287.370">
    <property type="match status" value="1"/>
</dbReference>
<dbReference type="InterPro" id="IPR002777">
    <property type="entry name" value="PFD_beta-like"/>
</dbReference>
<dbReference type="AlphaFoldDB" id="A0A9P6EE13"/>
<name>A0A9P6EE13_9AGAR</name>
<dbReference type="EMBL" id="MU157863">
    <property type="protein sequence ID" value="KAF9527260.1"/>
    <property type="molecule type" value="Genomic_DNA"/>
</dbReference>
<dbReference type="GO" id="GO:0005737">
    <property type="term" value="C:cytoplasm"/>
    <property type="evidence" value="ECO:0007669"/>
    <property type="project" value="TreeGrafter"/>
</dbReference>
<evidence type="ECO:0000313" key="4">
    <source>
        <dbReference type="EMBL" id="KAF9527260.1"/>
    </source>
</evidence>
<protein>
    <submittedName>
        <fullName evidence="4">Prefoldin subunit 6</fullName>
    </submittedName>
</protein>
<accession>A0A9P6EE13</accession>
<dbReference type="PANTHER" id="PTHR21431">
    <property type="entry name" value="PREFOLDIN SUBUNIT 6"/>
    <property type="match status" value="1"/>
</dbReference>
<keyword evidence="5" id="KW-1185">Reference proteome</keyword>
<evidence type="ECO:0000256" key="3">
    <source>
        <dbReference type="SAM" id="Coils"/>
    </source>
</evidence>
<dbReference type="SUPFAM" id="SSF46579">
    <property type="entry name" value="Prefoldin"/>
    <property type="match status" value="1"/>
</dbReference>
<dbReference type="GO" id="GO:0006457">
    <property type="term" value="P:protein folding"/>
    <property type="evidence" value="ECO:0007669"/>
    <property type="project" value="InterPro"/>
</dbReference>
<keyword evidence="3" id="KW-0175">Coiled coil</keyword>
<dbReference type="Proteomes" id="UP000807306">
    <property type="component" value="Unassembled WGS sequence"/>
</dbReference>
<gene>
    <name evidence="4" type="ORF">CPB83DRAFT_856647</name>
</gene>
<dbReference type="InterPro" id="IPR009053">
    <property type="entry name" value="Prefoldin"/>
</dbReference>
<organism evidence="4 5">
    <name type="scientific">Crepidotus variabilis</name>
    <dbReference type="NCBI Taxonomy" id="179855"/>
    <lineage>
        <taxon>Eukaryota</taxon>
        <taxon>Fungi</taxon>
        <taxon>Dikarya</taxon>
        <taxon>Basidiomycota</taxon>
        <taxon>Agaricomycotina</taxon>
        <taxon>Agaricomycetes</taxon>
        <taxon>Agaricomycetidae</taxon>
        <taxon>Agaricales</taxon>
        <taxon>Agaricineae</taxon>
        <taxon>Crepidotaceae</taxon>
        <taxon>Crepidotus</taxon>
    </lineage>
</organism>
<comment type="caution">
    <text evidence="4">The sequence shown here is derived from an EMBL/GenBank/DDBJ whole genome shotgun (WGS) entry which is preliminary data.</text>
</comment>
<dbReference type="FunFam" id="1.10.287.370:FF:000003">
    <property type="entry name" value="Prefoldin subunit 6"/>
    <property type="match status" value="1"/>
</dbReference>
<dbReference type="Pfam" id="PF01920">
    <property type="entry name" value="Prefoldin_2"/>
    <property type="match status" value="1"/>
</dbReference>
<feature type="coiled-coil region" evidence="3">
    <location>
        <begin position="14"/>
        <end position="44"/>
    </location>
</feature>
<dbReference type="OrthoDB" id="248120at2759"/>
<dbReference type="GO" id="GO:0051087">
    <property type="term" value="F:protein-folding chaperone binding"/>
    <property type="evidence" value="ECO:0007669"/>
    <property type="project" value="TreeGrafter"/>
</dbReference>
<evidence type="ECO:0000256" key="2">
    <source>
        <dbReference type="ARBA" id="ARBA00023186"/>
    </source>
</evidence>
<dbReference type="GO" id="GO:0016272">
    <property type="term" value="C:prefoldin complex"/>
    <property type="evidence" value="ECO:0007669"/>
    <property type="project" value="InterPro"/>
</dbReference>
<feature type="coiled-coil region" evidence="3">
    <location>
        <begin position="71"/>
        <end position="105"/>
    </location>
</feature>
<dbReference type="CDD" id="cd23161">
    <property type="entry name" value="Prefoldin_6"/>
    <property type="match status" value="1"/>
</dbReference>
<dbReference type="GO" id="GO:0051082">
    <property type="term" value="F:unfolded protein binding"/>
    <property type="evidence" value="ECO:0007669"/>
    <property type="project" value="InterPro"/>
</dbReference>
<proteinExistence type="inferred from homology"/>
<dbReference type="PANTHER" id="PTHR21431:SF0">
    <property type="entry name" value="PREFOLDIN SUBUNIT 6"/>
    <property type="match status" value="1"/>
</dbReference>